<dbReference type="GO" id="GO:0003677">
    <property type="term" value="F:DNA binding"/>
    <property type="evidence" value="ECO:0007669"/>
    <property type="project" value="InterPro"/>
</dbReference>
<dbReference type="RefSeq" id="WP_085155565.1">
    <property type="nucleotide sequence ID" value="NZ_AP022612.1"/>
</dbReference>
<name>A0A7I7XVD6_9MYCO</name>
<gene>
    <name evidence="1" type="ORF">MCNF_18320</name>
</gene>
<dbReference type="PANTHER" id="PTHR35010">
    <property type="entry name" value="BLL4672 PROTEIN-RELATED"/>
    <property type="match status" value="1"/>
</dbReference>
<accession>A0A7I7XVD6</accession>
<dbReference type="InterPro" id="IPR041413">
    <property type="entry name" value="MLTR_LBD"/>
</dbReference>
<organism evidence="1 2">
    <name type="scientific">Mycolicibacterium confluentis</name>
    <dbReference type="NCBI Taxonomy" id="28047"/>
    <lineage>
        <taxon>Bacteria</taxon>
        <taxon>Bacillati</taxon>
        <taxon>Actinomycetota</taxon>
        <taxon>Actinomycetes</taxon>
        <taxon>Mycobacteriales</taxon>
        <taxon>Mycobacteriaceae</taxon>
        <taxon>Mycolicibacterium</taxon>
    </lineage>
</organism>
<dbReference type="Gene3D" id="1.10.260.40">
    <property type="entry name" value="lambda repressor-like DNA-binding domains"/>
    <property type="match status" value="1"/>
</dbReference>
<dbReference type="Pfam" id="PF13560">
    <property type="entry name" value="HTH_31"/>
    <property type="match status" value="1"/>
</dbReference>
<evidence type="ECO:0000313" key="2">
    <source>
        <dbReference type="Proteomes" id="UP000466931"/>
    </source>
</evidence>
<dbReference type="SUPFAM" id="SSF47413">
    <property type="entry name" value="lambda repressor-like DNA-binding domains"/>
    <property type="match status" value="1"/>
</dbReference>
<sequence>MDKRTQQRVVLGEFLRVRREAAPRAELGMPEVPRRRTSGLRREEVAVLSGVSVTWYTWLEQGRDINPSKQVLDAVARALRLSPAEHDYVLALGGHRGEGASHAGQAGGPPPPHIQRFLDALHGYPAFALGPDWSIAAWNTAYAALYPNIEITAPADRNLLWLVFMDPAIRDLLPDWDIDSGRFLAEFRAEAGPRVGERSYTELIDRLLSSSAHFRAGWEAGSVERFVSRERRFFHEAVGELLLEHHQLEPADVPEIQIVAYLPVPGSGAAERLAELIARARSDSG</sequence>
<dbReference type="InterPro" id="IPR010982">
    <property type="entry name" value="Lambda_DNA-bd_dom_sf"/>
</dbReference>
<dbReference type="EMBL" id="AP022612">
    <property type="protein sequence ID" value="BBZ33227.1"/>
    <property type="molecule type" value="Genomic_DNA"/>
</dbReference>
<evidence type="ECO:0000313" key="1">
    <source>
        <dbReference type="EMBL" id="BBZ33227.1"/>
    </source>
</evidence>
<dbReference type="InterPro" id="IPR001387">
    <property type="entry name" value="Cro/C1-type_HTH"/>
</dbReference>
<proteinExistence type="predicted"/>
<dbReference type="Proteomes" id="UP000466931">
    <property type="component" value="Chromosome"/>
</dbReference>
<reference evidence="1" key="1">
    <citation type="journal article" date="2019" name="Emerg. Microbes Infect.">
        <title>Comprehensive subspecies identification of 175 nontuberculous mycobacteria species based on 7547 genomic profiles.</title>
        <authorList>
            <person name="Matsumoto Y."/>
            <person name="Kinjo T."/>
            <person name="Motooka D."/>
            <person name="Nabeya D."/>
            <person name="Jung N."/>
            <person name="Uechi K."/>
            <person name="Horii T."/>
            <person name="Iida T."/>
            <person name="Fujita J."/>
            <person name="Nakamura S."/>
        </authorList>
    </citation>
    <scope>NUCLEOTIDE SEQUENCE [LARGE SCALE GENOMIC DNA]</scope>
    <source>
        <strain evidence="1">JCM 13671</strain>
    </source>
</reference>
<dbReference type="SMART" id="SM00530">
    <property type="entry name" value="HTH_XRE"/>
    <property type="match status" value="1"/>
</dbReference>
<dbReference type="Pfam" id="PF17765">
    <property type="entry name" value="MLTR_LBD"/>
    <property type="match status" value="1"/>
</dbReference>
<keyword evidence="2" id="KW-1185">Reference proteome</keyword>
<dbReference type="AlphaFoldDB" id="A0A7I7XVD6"/>
<dbReference type="PANTHER" id="PTHR35010:SF2">
    <property type="entry name" value="BLL4672 PROTEIN"/>
    <property type="match status" value="1"/>
</dbReference>
<protein>
    <submittedName>
        <fullName evidence="1">Transcriptional regulator</fullName>
    </submittedName>
</protein>
<dbReference type="OrthoDB" id="3608749at2"/>
<dbReference type="Gene3D" id="3.30.450.180">
    <property type="match status" value="1"/>
</dbReference>
<reference evidence="1" key="2">
    <citation type="submission" date="2020-02" db="EMBL/GenBank/DDBJ databases">
        <authorList>
            <person name="Matsumoto Y."/>
            <person name="Motooka D."/>
            <person name="Nakamura S."/>
        </authorList>
    </citation>
    <scope>NUCLEOTIDE SEQUENCE</scope>
    <source>
        <strain evidence="1">JCM 13671</strain>
    </source>
</reference>
<dbReference type="CDD" id="cd00093">
    <property type="entry name" value="HTH_XRE"/>
    <property type="match status" value="1"/>
</dbReference>